<protein>
    <submittedName>
        <fullName evidence="2">Uncharacterized protein</fullName>
    </submittedName>
</protein>
<keyword evidence="1" id="KW-0812">Transmembrane</keyword>
<evidence type="ECO:0000256" key="1">
    <source>
        <dbReference type="SAM" id="Phobius"/>
    </source>
</evidence>
<dbReference type="AlphaFoldDB" id="A0A653AH46"/>
<dbReference type="EMBL" id="UPXZ01000037">
    <property type="protein sequence ID" value="VBB47392.1"/>
    <property type="molecule type" value="Genomic_DNA"/>
</dbReference>
<name>A0A653AH46_9BACT</name>
<accession>A0A653AH46</accession>
<evidence type="ECO:0000313" key="2">
    <source>
        <dbReference type="EMBL" id="VBB47392.1"/>
    </source>
</evidence>
<reference evidence="2" key="1">
    <citation type="submission" date="2018-07" db="EMBL/GenBank/DDBJ databases">
        <authorList>
            <consortium name="Genoscope - CEA"/>
            <person name="William W."/>
        </authorList>
    </citation>
    <scope>NUCLEOTIDE SEQUENCE</scope>
    <source>
        <strain evidence="2">IK1</strain>
    </source>
</reference>
<keyword evidence="1" id="KW-1133">Transmembrane helix</keyword>
<keyword evidence="1" id="KW-0472">Membrane</keyword>
<feature type="transmembrane region" description="Helical" evidence="1">
    <location>
        <begin position="16"/>
        <end position="32"/>
    </location>
</feature>
<organism evidence="2">
    <name type="scientific">uncultured Paludibacter sp</name>
    <dbReference type="NCBI Taxonomy" id="497635"/>
    <lineage>
        <taxon>Bacteria</taxon>
        <taxon>Pseudomonadati</taxon>
        <taxon>Bacteroidota</taxon>
        <taxon>Bacteroidia</taxon>
        <taxon>Bacteroidales</taxon>
        <taxon>Paludibacteraceae</taxon>
        <taxon>Paludibacter</taxon>
        <taxon>environmental samples</taxon>
    </lineage>
</organism>
<sequence length="43" mass="5267">MINLFVKNNWYSKKKYVLSHFILVLMLNFLFVKNHVGKRKNKI</sequence>
<proteinExistence type="predicted"/>
<gene>
    <name evidence="2" type="ORF">TRIP_D420192</name>
</gene>